<dbReference type="PANTHER" id="PTHR15321:SF3">
    <property type="entry name" value="TP53-BINDING PROTEIN 1"/>
    <property type="match status" value="1"/>
</dbReference>
<feature type="region of interest" description="Disordered" evidence="4">
    <location>
        <begin position="1"/>
        <end position="41"/>
    </location>
</feature>
<comment type="caution">
    <text evidence="6">The sequence shown here is derived from an EMBL/GenBank/DDBJ whole genome shotgun (WGS) entry which is preliminary data.</text>
</comment>
<feature type="compositionally biased region" description="Polar residues" evidence="4">
    <location>
        <begin position="296"/>
        <end position="313"/>
    </location>
</feature>
<evidence type="ECO:0000256" key="1">
    <source>
        <dbReference type="ARBA" id="ARBA00004123"/>
    </source>
</evidence>
<feature type="region of interest" description="Disordered" evidence="4">
    <location>
        <begin position="416"/>
        <end position="456"/>
    </location>
</feature>
<feature type="region of interest" description="Disordered" evidence="4">
    <location>
        <begin position="223"/>
        <end position="340"/>
    </location>
</feature>
<dbReference type="GO" id="GO:0000077">
    <property type="term" value="P:DNA damage checkpoint signaling"/>
    <property type="evidence" value="ECO:0007669"/>
    <property type="project" value="TreeGrafter"/>
</dbReference>
<dbReference type="InterPro" id="IPR001357">
    <property type="entry name" value="BRCT_dom"/>
</dbReference>
<proteinExistence type="predicted"/>
<feature type="compositionally biased region" description="Polar residues" evidence="4">
    <location>
        <begin position="911"/>
        <end position="924"/>
    </location>
</feature>
<protein>
    <recommendedName>
        <fullName evidence="5">BRCT domain-containing protein</fullName>
    </recommendedName>
</protein>
<feature type="compositionally biased region" description="Polar residues" evidence="4">
    <location>
        <begin position="17"/>
        <end position="34"/>
    </location>
</feature>
<dbReference type="InterPro" id="IPR047249">
    <property type="entry name" value="BRCT_p53bp1-like_rpt1"/>
</dbReference>
<feature type="compositionally biased region" description="Basic and acidic residues" evidence="4">
    <location>
        <begin position="232"/>
        <end position="247"/>
    </location>
</feature>
<dbReference type="InterPro" id="IPR036420">
    <property type="entry name" value="BRCT_dom_sf"/>
</dbReference>
<name>A0A854QD71_CRYNE</name>
<keyword evidence="3" id="KW-0539">Nucleus</keyword>
<evidence type="ECO:0000256" key="3">
    <source>
        <dbReference type="ARBA" id="ARBA00023242"/>
    </source>
</evidence>
<feature type="region of interest" description="Disordered" evidence="4">
    <location>
        <begin position="847"/>
        <end position="872"/>
    </location>
</feature>
<feature type="compositionally biased region" description="Polar residues" evidence="4">
    <location>
        <begin position="953"/>
        <end position="966"/>
    </location>
</feature>
<dbReference type="SUPFAM" id="SSF52113">
    <property type="entry name" value="BRCT domain"/>
    <property type="match status" value="1"/>
</dbReference>
<gene>
    <name evidence="6" type="ORF">C361_03101</name>
</gene>
<feature type="compositionally biased region" description="Low complexity" evidence="4">
    <location>
        <begin position="596"/>
        <end position="610"/>
    </location>
</feature>
<feature type="compositionally biased region" description="Polar residues" evidence="4">
    <location>
        <begin position="576"/>
        <end position="595"/>
    </location>
</feature>
<dbReference type="Proteomes" id="UP000199727">
    <property type="component" value="Unassembled WGS sequence"/>
</dbReference>
<evidence type="ECO:0000259" key="5">
    <source>
        <dbReference type="PROSITE" id="PS50172"/>
    </source>
</evidence>
<feature type="compositionally biased region" description="Acidic residues" evidence="4">
    <location>
        <begin position="856"/>
        <end position="872"/>
    </location>
</feature>
<dbReference type="GO" id="GO:0005634">
    <property type="term" value="C:nucleus"/>
    <property type="evidence" value="ECO:0007669"/>
    <property type="project" value="UniProtKB-SubCell"/>
</dbReference>
<dbReference type="GO" id="GO:0042393">
    <property type="term" value="F:histone binding"/>
    <property type="evidence" value="ECO:0007669"/>
    <property type="project" value="TreeGrafter"/>
</dbReference>
<reference evidence="6 7" key="1">
    <citation type="submission" date="2017-06" db="EMBL/GenBank/DDBJ databases">
        <title>Global population genomics of the pathogenic fungus Cryptococcus neoformans var. grubii.</title>
        <authorList>
            <person name="Cuomo C."/>
            <person name="Litvintseva A."/>
            <person name="Chen Y."/>
            <person name="Young S."/>
            <person name="Zeng Q."/>
            <person name="Chapman S."/>
            <person name="Gujja S."/>
            <person name="Saif S."/>
            <person name="Birren B."/>
        </authorList>
    </citation>
    <scope>NUCLEOTIDE SEQUENCE [LARGE SCALE GENOMIC DNA]</scope>
    <source>
        <strain evidence="6 7">Tu259-1</strain>
    </source>
</reference>
<dbReference type="PROSITE" id="PS50172">
    <property type="entry name" value="BRCT"/>
    <property type="match status" value="1"/>
</dbReference>
<feature type="region of interest" description="Disordered" evidence="4">
    <location>
        <begin position="358"/>
        <end position="386"/>
    </location>
</feature>
<dbReference type="InterPro" id="IPR047252">
    <property type="entry name" value="TP53BP1-like"/>
</dbReference>
<feature type="compositionally biased region" description="Polar residues" evidence="4">
    <location>
        <begin position="436"/>
        <end position="447"/>
    </location>
</feature>
<feature type="region of interest" description="Disordered" evidence="4">
    <location>
        <begin position="552"/>
        <end position="626"/>
    </location>
</feature>
<accession>A0A854QD71</accession>
<comment type="subcellular location">
    <subcellularLocation>
        <location evidence="1">Nucleus</location>
    </subcellularLocation>
</comment>
<feature type="region of interest" description="Disordered" evidence="4">
    <location>
        <begin position="906"/>
        <end position="972"/>
    </location>
</feature>
<dbReference type="GO" id="GO:0045944">
    <property type="term" value="P:positive regulation of transcription by RNA polymerase II"/>
    <property type="evidence" value="ECO:0007669"/>
    <property type="project" value="TreeGrafter"/>
</dbReference>
<evidence type="ECO:0000313" key="7">
    <source>
        <dbReference type="Proteomes" id="UP000199727"/>
    </source>
</evidence>
<dbReference type="PANTHER" id="PTHR15321">
    <property type="entry name" value="TUMOR SUPPRESSOR P53-BINDING PROTEIN 1"/>
    <property type="match status" value="1"/>
</dbReference>
<evidence type="ECO:0000313" key="6">
    <source>
        <dbReference type="EMBL" id="OXG22439.1"/>
    </source>
</evidence>
<organism evidence="6 7">
    <name type="scientific">Cryptococcus neoformans Tu259-1</name>
    <dbReference type="NCBI Taxonomy" id="1230072"/>
    <lineage>
        <taxon>Eukaryota</taxon>
        <taxon>Fungi</taxon>
        <taxon>Dikarya</taxon>
        <taxon>Basidiomycota</taxon>
        <taxon>Agaricomycotina</taxon>
        <taxon>Tremellomycetes</taxon>
        <taxon>Tremellales</taxon>
        <taxon>Cryptococcaceae</taxon>
        <taxon>Cryptococcus</taxon>
        <taxon>Cryptococcus neoformans species complex</taxon>
    </lineage>
</organism>
<dbReference type="SMART" id="SM00292">
    <property type="entry name" value="BRCT"/>
    <property type="match status" value="2"/>
</dbReference>
<dbReference type="Gene3D" id="3.40.50.10190">
    <property type="entry name" value="BRCT domain"/>
    <property type="match status" value="1"/>
</dbReference>
<dbReference type="EMBL" id="AMKT01000040">
    <property type="protein sequence ID" value="OXG22439.1"/>
    <property type="molecule type" value="Genomic_DNA"/>
</dbReference>
<feature type="domain" description="BRCT" evidence="5">
    <location>
        <begin position="1120"/>
        <end position="1232"/>
    </location>
</feature>
<keyword evidence="2" id="KW-0227">DNA damage</keyword>
<evidence type="ECO:0000256" key="4">
    <source>
        <dbReference type="SAM" id="MobiDB-lite"/>
    </source>
</evidence>
<dbReference type="OrthoDB" id="129353at2759"/>
<feature type="compositionally biased region" description="Pro residues" evidence="4">
    <location>
        <begin position="611"/>
        <end position="622"/>
    </location>
</feature>
<dbReference type="CDD" id="cd17745">
    <property type="entry name" value="BRCT_p53bp1_rpt1"/>
    <property type="match status" value="1"/>
</dbReference>
<sequence length="1389" mass="153167">MSRRIGLSRSFTRPGGRQSTHAMPESQESTQQLSPKIRPGIPVSDQLDPLSCLAVDHELSSLELPKFSAGRDVSPLNESVKECADGTQEGNIVWTDVESQSQADRISAKGIGEVPSLLLQDSGKQLASSATFQPFQAMDSGDREGSTKNSIVTPSAAIEFQERPISKIVPVGPSPQAIELDQSRGFDVVPDIQHDVAPADGIPPSFIPSGGLSESFQLRSNNMPVPLGNETNLREGKRLFISEERRPKIFTSESSQSISPRRLESTSFFPADEPRVRQTMSPVSKHASAKGLSGLENPSRSQSKSHAQASDESFASRRGNRTKEPHISEESFATDSIPIRHPEPLDVIANLLRQHSEEMKGEAKKLKNGKKGPTSKFELSEKQGDELFRRHEKARVEMSGEKEFEVLQLAAGVSPNRGRTTAVGHDGSPGSSSSSQRTNVTFHSSPHTVPLEQSEPSVNVQRQINHIIDQKDGAASQSCHLLRSSPSEKCCGEPFRSFAEQGYLFDENRLSTFDEDLFSSSQVVDGGLDVSEDAFSQRSNIFQATQVVRQPSGPLYEADPSSSAAITSPRGLAPTQRGSSDSPENSQTLRATVTDSIPLHSSSISASVPTSKPPLPTIPSIPPHRSLAYNSRRFTTQVSAEDNGRFDIPRDRQLRRREVNRTQLNDHLMEPLPSASEITSSPAGLCEESIPAYGDIDTARPMQSPQVGRCSPNKFSRSQEIEEVDGHEPSATVEWDVQATGDDQPTINDVTHNLRSSRINRHSPFSSLPRSHLSSKAGLPLLSNNRISAFNTSNDLLASGPDTRDDPSNPFLTTHEMAARPYERRVRKKPEIFSPATCSVDRLEVTSRKSPFKDDGIDEESDISSAPEDADDFSYRPAVKTARVSRISGRLGGRTCTSIASAFSEAKQMRVPSTSPLSTLTDRSLTPDDENDVTTRPLKRQKLHSTETKGVKTRTTAPTQTNSNLSSKKKARHVIRKSRAATPHIVQDVNRVLARYGHYYYPARIVEPSGLGYKVIYDDDDDGECAPDKLRKLILKKGDKLEAYERHDLPTKMEVLSDWDGNERGVKCVSNGKILGYVELRFIRIRQQIIKQQFNDRLFVPQLAAKSPTRSTLRSPVKNLGPPVFEGMIVLILTGVEENSVEHEAKSLSKLIEIRGGMVAKDWTQIFEPDLHRGHFKSNLGRTPFVIPTGTRPLMTSTFMVALAKGIPVLSVKYVDAAIEEGKVIDWHPYLISSGYSHFTRQMMSQVVDTSWGTENWDPVKAGHLLKPFKGKKVLFIQPRNSLSSLLTLCSTCLGAEEVRVVERVSGKDLDAILDPKWDYLVIDKMGVPNALKECRKVANVQWLKQCLVMGKALPPLLASQDEPEKEVCKIKKEKSNKGNARKRANQST</sequence>
<evidence type="ECO:0000256" key="2">
    <source>
        <dbReference type="ARBA" id="ARBA00022763"/>
    </source>
</evidence>